<dbReference type="EMBL" id="LR134356">
    <property type="protein sequence ID" value="VEG57137.1"/>
    <property type="molecule type" value="Genomic_DNA"/>
</dbReference>
<reference evidence="5 6" key="1">
    <citation type="submission" date="2018-12" db="EMBL/GenBank/DDBJ databases">
        <authorList>
            <consortium name="Pathogen Informatics"/>
        </authorList>
    </citation>
    <scope>NUCLEOTIDE SEQUENCE [LARGE SCALE GENOMIC DNA]</scope>
    <source>
        <strain evidence="5 6">NCTC10437</strain>
    </source>
</reference>
<dbReference type="Pfam" id="PF00589">
    <property type="entry name" value="Phage_integrase"/>
    <property type="match status" value="1"/>
</dbReference>
<dbReference type="InterPro" id="IPR050090">
    <property type="entry name" value="Tyrosine_recombinase_XerCD"/>
</dbReference>
<dbReference type="PANTHER" id="PTHR30349">
    <property type="entry name" value="PHAGE INTEGRASE-RELATED"/>
    <property type="match status" value="1"/>
</dbReference>
<dbReference type="InterPro" id="IPR002104">
    <property type="entry name" value="Integrase_catalytic"/>
</dbReference>
<dbReference type="GO" id="GO:0006310">
    <property type="term" value="P:DNA recombination"/>
    <property type="evidence" value="ECO:0007669"/>
    <property type="project" value="UniProtKB-KW"/>
</dbReference>
<dbReference type="InterPro" id="IPR013762">
    <property type="entry name" value="Integrase-like_cat_sf"/>
</dbReference>
<evidence type="ECO:0000256" key="3">
    <source>
        <dbReference type="ARBA" id="ARBA00023172"/>
    </source>
</evidence>
<evidence type="ECO:0000313" key="5">
    <source>
        <dbReference type="EMBL" id="VEG57137.1"/>
    </source>
</evidence>
<dbReference type="SUPFAM" id="SSF56349">
    <property type="entry name" value="DNA breaking-rejoining enzymes"/>
    <property type="match status" value="1"/>
</dbReference>
<evidence type="ECO:0000313" key="6">
    <source>
        <dbReference type="Proteomes" id="UP000279306"/>
    </source>
</evidence>
<dbReference type="GO" id="GO:0015074">
    <property type="term" value="P:DNA integration"/>
    <property type="evidence" value="ECO:0007669"/>
    <property type="project" value="InterPro"/>
</dbReference>
<dbReference type="PROSITE" id="PS51898">
    <property type="entry name" value="TYR_RECOMBINASE"/>
    <property type="match status" value="1"/>
</dbReference>
<proteinExistence type="inferred from homology"/>
<dbReference type="CDD" id="cd01189">
    <property type="entry name" value="INT_ICEBs1_C_like"/>
    <property type="match status" value="1"/>
</dbReference>
<comment type="similarity">
    <text evidence="1">Belongs to the 'phage' integrase family.</text>
</comment>
<dbReference type="OrthoDB" id="1822491at2"/>
<evidence type="ECO:0000259" key="4">
    <source>
        <dbReference type="PROSITE" id="PS51898"/>
    </source>
</evidence>
<dbReference type="AlphaFoldDB" id="A0A448IXU5"/>
<keyword evidence="2" id="KW-0238">DNA-binding</keyword>
<dbReference type="GO" id="GO:0003677">
    <property type="term" value="F:DNA binding"/>
    <property type="evidence" value="ECO:0007669"/>
    <property type="project" value="UniProtKB-KW"/>
</dbReference>
<keyword evidence="3" id="KW-0233">DNA recombination</keyword>
<dbReference type="KEGG" id="mauu:NCTC10437_04144"/>
<dbReference type="STRING" id="1791.GCA_001049355_03469"/>
<sequence length="447" mass="49945">MAYIRAHETKQRRNGKPVKRYEVVWREPARDESGLPITGKTWTRQESYTTRKDAEARADELNAAKHTVGGTSSLADAKRAASRTYAEYTAGWLASQRTRHAEDNLKIGTLDNYEQILSRYVLDKFGHRAIGAITLVDCEEFRADLAGRMKPGSVRNVWWPFSAVFHYAARAGAIAASPADAVDRARGTGSRRTFKPHPITAPQIAALAEKVSQFSHPHYGLLILFLCYTGLRRGELQGLEIRDLRLTHTATGVRGSVRVERTKTRRKGALRVDTPKSTKSVRSVPLPSWLAARISDYLAEHPRVDEPTAPLFPNRLQGGARRKGQRAGVVFDWSEPVELSTFARRTMRDAQDAVGLPVARARKIEADGSIKPASNGFRLHDTRHTFSVLQLTAGVHFMQVSKWLGHSNYMITMTVYADYMPDDDTANALPEPVARQSNVVRMFQMPG</sequence>
<dbReference type="RefSeq" id="WP_048633359.1">
    <property type="nucleotide sequence ID" value="NZ_CVQQ01000011.1"/>
</dbReference>
<dbReference type="Proteomes" id="UP000279306">
    <property type="component" value="Chromosome"/>
</dbReference>
<dbReference type="PANTHER" id="PTHR30349:SF64">
    <property type="entry name" value="PROPHAGE INTEGRASE INTD-RELATED"/>
    <property type="match status" value="1"/>
</dbReference>
<dbReference type="Gene3D" id="1.10.443.10">
    <property type="entry name" value="Intergrase catalytic core"/>
    <property type="match status" value="1"/>
</dbReference>
<dbReference type="Gene3D" id="1.10.150.130">
    <property type="match status" value="1"/>
</dbReference>
<feature type="domain" description="Tyr recombinase" evidence="4">
    <location>
        <begin position="194"/>
        <end position="430"/>
    </location>
</feature>
<keyword evidence="6" id="KW-1185">Reference proteome</keyword>
<gene>
    <name evidence="5" type="ORF">NCTC10437_04144</name>
</gene>
<organism evidence="5 6">
    <name type="scientific">Mycolicibacterium aurum</name>
    <name type="common">Mycobacterium aurum</name>
    <dbReference type="NCBI Taxonomy" id="1791"/>
    <lineage>
        <taxon>Bacteria</taxon>
        <taxon>Bacillati</taxon>
        <taxon>Actinomycetota</taxon>
        <taxon>Actinomycetes</taxon>
        <taxon>Mycobacteriales</taxon>
        <taxon>Mycobacteriaceae</taxon>
        <taxon>Mycolicibacterium</taxon>
    </lineage>
</organism>
<name>A0A448IXU5_MYCAU</name>
<dbReference type="InterPro" id="IPR011010">
    <property type="entry name" value="DNA_brk_join_enz"/>
</dbReference>
<evidence type="ECO:0000256" key="1">
    <source>
        <dbReference type="ARBA" id="ARBA00008857"/>
    </source>
</evidence>
<evidence type="ECO:0000256" key="2">
    <source>
        <dbReference type="ARBA" id="ARBA00023125"/>
    </source>
</evidence>
<dbReference type="InterPro" id="IPR010998">
    <property type="entry name" value="Integrase_recombinase_N"/>
</dbReference>
<accession>A0A448IXU5</accession>
<protein>
    <submittedName>
        <fullName evidence="5">Phage integrase family protein</fullName>
    </submittedName>
</protein>